<evidence type="ECO:0000259" key="3">
    <source>
        <dbReference type="PROSITE" id="PS50110"/>
    </source>
</evidence>
<dbReference type="PROSITE" id="PS50110">
    <property type="entry name" value="RESPONSE_REGULATORY"/>
    <property type="match status" value="1"/>
</dbReference>
<comment type="caution">
    <text evidence="4">The sequence shown here is derived from an EMBL/GenBank/DDBJ whole genome shotgun (WGS) entry which is preliminary data.</text>
</comment>
<accession>A0A1G2CCS4</accession>
<dbReference type="SUPFAM" id="SSF52172">
    <property type="entry name" value="CheY-like"/>
    <property type="match status" value="1"/>
</dbReference>
<dbReference type="Pfam" id="PF00072">
    <property type="entry name" value="Response_reg"/>
    <property type="match status" value="1"/>
</dbReference>
<keyword evidence="1 2" id="KW-0597">Phosphoprotein</keyword>
<dbReference type="PANTHER" id="PTHR44591">
    <property type="entry name" value="STRESS RESPONSE REGULATOR PROTEIN 1"/>
    <property type="match status" value="1"/>
</dbReference>
<dbReference type="EMBL" id="MHLA01000025">
    <property type="protein sequence ID" value="OGY98981.1"/>
    <property type="molecule type" value="Genomic_DNA"/>
</dbReference>
<evidence type="ECO:0000256" key="2">
    <source>
        <dbReference type="PROSITE-ProRule" id="PRU00169"/>
    </source>
</evidence>
<gene>
    <name evidence="4" type="ORF">A2945_04010</name>
</gene>
<dbReference type="SMART" id="SM00448">
    <property type="entry name" value="REC"/>
    <property type="match status" value="1"/>
</dbReference>
<evidence type="ECO:0000313" key="5">
    <source>
        <dbReference type="Proteomes" id="UP000178880"/>
    </source>
</evidence>
<dbReference type="Gene3D" id="3.40.50.2300">
    <property type="match status" value="1"/>
</dbReference>
<name>A0A1G2CCS4_9BACT</name>
<dbReference type="PANTHER" id="PTHR44591:SF3">
    <property type="entry name" value="RESPONSE REGULATORY DOMAIN-CONTAINING PROTEIN"/>
    <property type="match status" value="1"/>
</dbReference>
<evidence type="ECO:0000313" key="4">
    <source>
        <dbReference type="EMBL" id="OGY98981.1"/>
    </source>
</evidence>
<organism evidence="4 5">
    <name type="scientific">Candidatus Liptonbacteria bacterium RIFCSPLOWO2_01_FULL_52_25</name>
    <dbReference type="NCBI Taxonomy" id="1798650"/>
    <lineage>
        <taxon>Bacteria</taxon>
        <taxon>Candidatus Liptoniibacteriota</taxon>
    </lineage>
</organism>
<dbReference type="CDD" id="cd17574">
    <property type="entry name" value="REC_OmpR"/>
    <property type="match status" value="1"/>
</dbReference>
<dbReference type="AlphaFoldDB" id="A0A1G2CCS4"/>
<evidence type="ECO:0000256" key="1">
    <source>
        <dbReference type="ARBA" id="ARBA00022553"/>
    </source>
</evidence>
<dbReference type="Proteomes" id="UP000178880">
    <property type="component" value="Unassembled WGS sequence"/>
</dbReference>
<dbReference type="GO" id="GO:0000160">
    <property type="term" value="P:phosphorelay signal transduction system"/>
    <property type="evidence" value="ECO:0007669"/>
    <property type="project" value="InterPro"/>
</dbReference>
<proteinExistence type="predicted"/>
<protein>
    <recommendedName>
        <fullName evidence="3">Response regulatory domain-containing protein</fullName>
    </recommendedName>
</protein>
<reference evidence="4 5" key="1">
    <citation type="journal article" date="2016" name="Nat. Commun.">
        <title>Thousands of microbial genomes shed light on interconnected biogeochemical processes in an aquifer system.</title>
        <authorList>
            <person name="Anantharaman K."/>
            <person name="Brown C.T."/>
            <person name="Hug L.A."/>
            <person name="Sharon I."/>
            <person name="Castelle C.J."/>
            <person name="Probst A.J."/>
            <person name="Thomas B.C."/>
            <person name="Singh A."/>
            <person name="Wilkins M.J."/>
            <person name="Karaoz U."/>
            <person name="Brodie E.L."/>
            <person name="Williams K.H."/>
            <person name="Hubbard S.S."/>
            <person name="Banfield J.F."/>
        </authorList>
    </citation>
    <scope>NUCLEOTIDE SEQUENCE [LARGE SCALE GENOMIC DNA]</scope>
</reference>
<dbReference type="STRING" id="1798650.A2945_04010"/>
<dbReference type="InterPro" id="IPR050595">
    <property type="entry name" value="Bact_response_regulator"/>
</dbReference>
<sequence length="125" mass="14023">MAVPRPIRILIVDDDRQLNRTLEFQLNKAGFIIKTAFDGEAGLEILKKEKFDLVFLDLVMPKLPGFDVLASMRQLGIDTPVAVLSMLRQEEDVKRAKDLGANEYLIKSSGFVGEAVKYAEKLSIQ</sequence>
<feature type="domain" description="Response regulatory" evidence="3">
    <location>
        <begin position="8"/>
        <end position="122"/>
    </location>
</feature>
<feature type="modified residue" description="4-aspartylphosphate" evidence="2">
    <location>
        <position position="57"/>
    </location>
</feature>
<dbReference type="InterPro" id="IPR001789">
    <property type="entry name" value="Sig_transdc_resp-reg_receiver"/>
</dbReference>
<dbReference type="InterPro" id="IPR011006">
    <property type="entry name" value="CheY-like_superfamily"/>
</dbReference>